<feature type="transmembrane region" description="Helical" evidence="1">
    <location>
        <begin position="155"/>
        <end position="173"/>
    </location>
</feature>
<feature type="transmembrane region" description="Helical" evidence="1">
    <location>
        <begin position="185"/>
        <end position="207"/>
    </location>
</feature>
<dbReference type="RefSeq" id="WP_371752524.1">
    <property type="nucleotide sequence ID" value="NZ_JAYJLD010000002.1"/>
</dbReference>
<keyword evidence="1" id="KW-0472">Membrane</keyword>
<feature type="transmembrane region" description="Helical" evidence="1">
    <location>
        <begin position="31"/>
        <end position="50"/>
    </location>
</feature>
<organism evidence="3 4">
    <name type="scientific">Ferviditalea candida</name>
    <dbReference type="NCBI Taxonomy" id="3108399"/>
    <lineage>
        <taxon>Bacteria</taxon>
        <taxon>Bacillati</taxon>
        <taxon>Bacillota</taxon>
        <taxon>Bacilli</taxon>
        <taxon>Bacillales</taxon>
        <taxon>Paenibacillaceae</taxon>
        <taxon>Ferviditalea</taxon>
    </lineage>
</organism>
<proteinExistence type="predicted"/>
<sequence>MTKSSSGEPERFNKSTKEPVVFTREEKFRMMTVFSIAAAALLLTIFEVVADNLHTELVSYFDRAFGSWVRAFRTEPLTFLMRSVAQFGSSQVLILIALVAGAYLWLSLRKKWEAFLLLTGLFGSWLANSLLKLIFERPRPGIGRLADASGYSFPSGNAMISIAFYGFIAYLIMQGAAGKNPAAKKTVLLSAVLFILLIGLSRIYLGVHYPTDILAGYAAGGIWLTAVIYGLKAIRYYTYTKKNSIEAKLSDRLKKNP</sequence>
<protein>
    <submittedName>
        <fullName evidence="3">Phosphatase PAP2 family protein</fullName>
    </submittedName>
</protein>
<comment type="caution">
    <text evidence="3">The sequence shown here is derived from an EMBL/GenBank/DDBJ whole genome shotgun (WGS) entry which is preliminary data.</text>
</comment>
<gene>
    <name evidence="3" type="ORF">VF724_01910</name>
</gene>
<evidence type="ECO:0000256" key="1">
    <source>
        <dbReference type="SAM" id="Phobius"/>
    </source>
</evidence>
<evidence type="ECO:0000259" key="2">
    <source>
        <dbReference type="SMART" id="SM00014"/>
    </source>
</evidence>
<feature type="transmembrane region" description="Helical" evidence="1">
    <location>
        <begin position="213"/>
        <end position="231"/>
    </location>
</feature>
<name>A0ABU5ZET4_9BACL</name>
<dbReference type="SUPFAM" id="SSF48317">
    <property type="entry name" value="Acid phosphatase/Vanadium-dependent haloperoxidase"/>
    <property type="match status" value="1"/>
</dbReference>
<feature type="domain" description="Phosphatidic acid phosphatase type 2/haloperoxidase" evidence="2">
    <location>
        <begin position="114"/>
        <end position="228"/>
    </location>
</feature>
<evidence type="ECO:0000313" key="4">
    <source>
        <dbReference type="Proteomes" id="UP001310386"/>
    </source>
</evidence>
<feature type="transmembrane region" description="Helical" evidence="1">
    <location>
        <begin position="87"/>
        <end position="108"/>
    </location>
</feature>
<dbReference type="SMART" id="SM00014">
    <property type="entry name" value="acidPPc"/>
    <property type="match status" value="1"/>
</dbReference>
<dbReference type="PANTHER" id="PTHR14969">
    <property type="entry name" value="SPHINGOSINE-1-PHOSPHATE PHOSPHOHYDROLASE"/>
    <property type="match status" value="1"/>
</dbReference>
<dbReference type="InterPro" id="IPR036938">
    <property type="entry name" value="PAP2/HPO_sf"/>
</dbReference>
<evidence type="ECO:0000313" key="3">
    <source>
        <dbReference type="EMBL" id="MEB3100412.1"/>
    </source>
</evidence>
<dbReference type="Gene3D" id="1.20.144.10">
    <property type="entry name" value="Phosphatidic acid phosphatase type 2/haloperoxidase"/>
    <property type="match status" value="2"/>
</dbReference>
<keyword evidence="4" id="KW-1185">Reference proteome</keyword>
<dbReference type="Pfam" id="PF01569">
    <property type="entry name" value="PAP2"/>
    <property type="match status" value="1"/>
</dbReference>
<dbReference type="EMBL" id="JAYJLD010000002">
    <property type="protein sequence ID" value="MEB3100412.1"/>
    <property type="molecule type" value="Genomic_DNA"/>
</dbReference>
<reference evidence="3" key="1">
    <citation type="submission" date="2023-12" db="EMBL/GenBank/DDBJ databases">
        <title>Fervidustalea candida gen. nov., sp. nov., a novel member of the family Paenibacillaceae isolated from a geothermal area.</title>
        <authorList>
            <person name="Li W.-J."/>
            <person name="Jiao J.-Y."/>
            <person name="Chen Y."/>
        </authorList>
    </citation>
    <scope>NUCLEOTIDE SEQUENCE</scope>
    <source>
        <strain evidence="3">SYSU GA230002</strain>
    </source>
</reference>
<keyword evidence="1" id="KW-0812">Transmembrane</keyword>
<dbReference type="InterPro" id="IPR000326">
    <property type="entry name" value="PAP2/HPO"/>
</dbReference>
<accession>A0ABU5ZET4</accession>
<dbReference type="CDD" id="cd03392">
    <property type="entry name" value="PAP2_like_2"/>
    <property type="match status" value="1"/>
</dbReference>
<dbReference type="Proteomes" id="UP001310386">
    <property type="component" value="Unassembled WGS sequence"/>
</dbReference>
<keyword evidence="1" id="KW-1133">Transmembrane helix</keyword>
<feature type="transmembrane region" description="Helical" evidence="1">
    <location>
        <begin position="115"/>
        <end position="135"/>
    </location>
</feature>
<dbReference type="PANTHER" id="PTHR14969:SF13">
    <property type="entry name" value="AT30094P"/>
    <property type="match status" value="1"/>
</dbReference>